<feature type="compositionally biased region" description="Basic and acidic residues" evidence="1">
    <location>
        <begin position="1"/>
        <end position="11"/>
    </location>
</feature>
<comment type="caution">
    <text evidence="2">The sequence shown here is derived from an EMBL/GenBank/DDBJ whole genome shotgun (WGS) entry which is preliminary data.</text>
</comment>
<dbReference type="EMBL" id="JAVREY010000162">
    <property type="protein sequence ID" value="MDT0470081.1"/>
    <property type="molecule type" value="Genomic_DNA"/>
</dbReference>
<reference evidence="3" key="1">
    <citation type="submission" date="2023-07" db="EMBL/GenBank/DDBJ databases">
        <title>30 novel species of actinomycetes from the DSMZ collection.</title>
        <authorList>
            <person name="Nouioui I."/>
        </authorList>
    </citation>
    <scope>NUCLEOTIDE SEQUENCE [LARGE SCALE GENOMIC DNA]</scope>
    <source>
        <strain evidence="3">DSM 41699</strain>
    </source>
</reference>
<protein>
    <recommendedName>
        <fullName evidence="4">DUF397 domain-containing protein</fullName>
    </recommendedName>
</protein>
<keyword evidence="3" id="KW-1185">Reference proteome</keyword>
<organism evidence="2 3">
    <name type="scientific">Streptomyces gibsoniae</name>
    <dbReference type="NCBI Taxonomy" id="3075529"/>
    <lineage>
        <taxon>Bacteria</taxon>
        <taxon>Bacillati</taxon>
        <taxon>Actinomycetota</taxon>
        <taxon>Actinomycetes</taxon>
        <taxon>Kitasatosporales</taxon>
        <taxon>Streptomycetaceae</taxon>
        <taxon>Streptomyces</taxon>
    </lineage>
</organism>
<evidence type="ECO:0000256" key="1">
    <source>
        <dbReference type="SAM" id="MobiDB-lite"/>
    </source>
</evidence>
<evidence type="ECO:0008006" key="4">
    <source>
        <dbReference type="Google" id="ProtNLM"/>
    </source>
</evidence>
<feature type="region of interest" description="Disordered" evidence="1">
    <location>
        <begin position="1"/>
        <end position="33"/>
    </location>
</feature>
<dbReference type="Proteomes" id="UP001183809">
    <property type="component" value="Unassembled WGS sequence"/>
</dbReference>
<proteinExistence type="predicted"/>
<dbReference type="RefSeq" id="WP_311701510.1">
    <property type="nucleotide sequence ID" value="NZ_JAVREY010000162.1"/>
</dbReference>
<accession>A0ABU2UA41</accession>
<name>A0ABU2UA41_9ACTN</name>
<gene>
    <name evidence="2" type="ORF">RM764_45475</name>
</gene>
<evidence type="ECO:0000313" key="2">
    <source>
        <dbReference type="EMBL" id="MDT0470081.1"/>
    </source>
</evidence>
<sequence>MPDVAGADRDQGVAQRQGGIAAGPRPRSAERHESRGGVFVALLTATDLLSRPVVENGSVRQHFTVRAVARPAYTAFVAAL</sequence>
<evidence type="ECO:0000313" key="3">
    <source>
        <dbReference type="Proteomes" id="UP001183809"/>
    </source>
</evidence>